<protein>
    <submittedName>
        <fullName evidence="2">Uncharacterized protein</fullName>
    </submittedName>
</protein>
<evidence type="ECO:0000313" key="2">
    <source>
        <dbReference type="EMBL" id="KGQ09549.1"/>
    </source>
</evidence>
<dbReference type="OrthoDB" id="3531591at2759"/>
<proteinExistence type="predicted"/>
<comment type="caution">
    <text evidence="2">The sequence shown here is derived from an EMBL/GenBank/DDBJ whole genome shotgun (WGS) entry which is preliminary data.</text>
</comment>
<gene>
    <name evidence="2" type="ORF">BBAD15_g5108</name>
</gene>
<dbReference type="STRING" id="1245745.A0A0A2W989"/>
<feature type="region of interest" description="Disordered" evidence="1">
    <location>
        <begin position="64"/>
        <end position="100"/>
    </location>
</feature>
<dbReference type="Proteomes" id="UP000030106">
    <property type="component" value="Unassembled WGS sequence"/>
</dbReference>
<dbReference type="EMBL" id="ANFO01000429">
    <property type="protein sequence ID" value="KGQ09549.1"/>
    <property type="molecule type" value="Genomic_DNA"/>
</dbReference>
<reference evidence="2 3" key="1">
    <citation type="submission" date="2012-10" db="EMBL/GenBank/DDBJ databases">
        <title>Genome sequencing and analysis of entomopathogenic fungi Beauveria bassiana D1-5.</title>
        <authorList>
            <person name="Li Q."/>
            <person name="Wang L."/>
            <person name="Zhang Z."/>
            <person name="Wang Q."/>
            <person name="Ren J."/>
            <person name="Wang M."/>
            <person name="Xu W."/>
            <person name="Wang J."/>
            <person name="Lu Y."/>
            <person name="Du Q."/>
            <person name="Sun Z."/>
        </authorList>
    </citation>
    <scope>NUCLEOTIDE SEQUENCE [LARGE SCALE GENOMIC DNA]</scope>
    <source>
        <strain evidence="2 3">D1-5</strain>
    </source>
</reference>
<sequence>MEKDIQGLAAQDLCRLLSLWDISDSSQERIRSQIETMAQSIYEIRLEAGLQGVPDCLTKRGASLFPDDPRRSGRILSSTRKRGRPYYAGQDGRRRRKKPRCATCRMAIKATELGEADNFSEENNAQETGDAESDEAESNEAEKGEAVHPPPGVSNADIDEPTVEHTETTHREDTQDMNGPLTPPDANAPGHQAQPITKIPGGVMGSTLLALPLDRSSPVFCPPVSDSEKEHNVMETIFLCCLHFNFQLSRYKKRNPTTMIRTEVSDIQRHVTEVLELPYGRAVDEIKKEHTAFYSKKVQARYMETIFWHFIEENAKHINPEDCPVPRGPLDGFTRQEKRAHKQFMVDAGYKTGSTNVRHYRLLWKHLYTLREGGVDRILLYRTKEFSSFCESFRADTTSSLLDTVMSWEERYGSQINLLERRIEYAARNRMGEDPLLSQPDIAARLKVDRKAWNIDSNRWYSEQEASDFRTAHGSLLADNVPLGGLRDIPMKKGENRDMSLFVILKPQGIEEMIVCPVITIKPGDFLGIFSGEIRYSTTLDEIHGIPGPQEKLWLDYSRVTGALNLVGVRLPGQEANAYLQWESYQPDKKSQAVWRIAVRAARAIRPFEEITRSACHQLQYQLHQDAVSARRGFLRAS</sequence>
<feature type="compositionally biased region" description="Acidic residues" evidence="1">
    <location>
        <begin position="129"/>
        <end position="139"/>
    </location>
</feature>
<dbReference type="HOGENOM" id="CLU_025743_1_0_1"/>
<feature type="compositionally biased region" description="Basic and acidic residues" evidence="1">
    <location>
        <begin position="162"/>
        <end position="174"/>
    </location>
</feature>
<dbReference type="AlphaFoldDB" id="A0A0A2W989"/>
<name>A0A0A2W989_BEABA</name>
<evidence type="ECO:0000256" key="1">
    <source>
        <dbReference type="SAM" id="MobiDB-lite"/>
    </source>
</evidence>
<organism evidence="2 3">
    <name type="scientific">Beauveria bassiana D1-5</name>
    <dbReference type="NCBI Taxonomy" id="1245745"/>
    <lineage>
        <taxon>Eukaryota</taxon>
        <taxon>Fungi</taxon>
        <taxon>Dikarya</taxon>
        <taxon>Ascomycota</taxon>
        <taxon>Pezizomycotina</taxon>
        <taxon>Sordariomycetes</taxon>
        <taxon>Hypocreomycetidae</taxon>
        <taxon>Hypocreales</taxon>
        <taxon>Cordycipitaceae</taxon>
        <taxon>Beauveria</taxon>
    </lineage>
</organism>
<accession>A0A0A2W989</accession>
<feature type="region of interest" description="Disordered" evidence="1">
    <location>
        <begin position="113"/>
        <end position="193"/>
    </location>
</feature>
<evidence type="ECO:0000313" key="3">
    <source>
        <dbReference type="Proteomes" id="UP000030106"/>
    </source>
</evidence>